<dbReference type="Pfam" id="PF20155">
    <property type="entry name" value="TMP_3"/>
    <property type="match status" value="1"/>
</dbReference>
<dbReference type="STRING" id="1423725.FC19_GL001435"/>
<proteinExistence type="predicted"/>
<reference evidence="4 5" key="1">
    <citation type="journal article" date="2015" name="Genome Announc.">
        <title>Expanding the biotechnology potential of lactobacilli through comparative genomics of 213 strains and associated genera.</title>
        <authorList>
            <person name="Sun Z."/>
            <person name="Harris H.M."/>
            <person name="McCann A."/>
            <person name="Guo C."/>
            <person name="Argimon S."/>
            <person name="Zhang W."/>
            <person name="Yang X."/>
            <person name="Jeffery I.B."/>
            <person name="Cooney J.C."/>
            <person name="Kagawa T.F."/>
            <person name="Liu W."/>
            <person name="Song Y."/>
            <person name="Salvetti E."/>
            <person name="Wrobel A."/>
            <person name="Rasinkangas P."/>
            <person name="Parkhill J."/>
            <person name="Rea M.C."/>
            <person name="O'Sullivan O."/>
            <person name="Ritari J."/>
            <person name="Douillard F.P."/>
            <person name="Paul Ross R."/>
            <person name="Yang R."/>
            <person name="Briner A.E."/>
            <person name="Felis G.E."/>
            <person name="de Vos W.M."/>
            <person name="Barrangou R."/>
            <person name="Klaenhammer T.R."/>
            <person name="Caufield P.W."/>
            <person name="Cui Y."/>
            <person name="Zhang H."/>
            <person name="O'Toole P.W."/>
        </authorList>
    </citation>
    <scope>NUCLEOTIDE SEQUENCE [LARGE SCALE GENOMIC DNA]</scope>
    <source>
        <strain evidence="4 5">DSM 21051</strain>
    </source>
</reference>
<dbReference type="RefSeq" id="WP_057876400.1">
    <property type="nucleotide sequence ID" value="NZ_AYZD01000018.1"/>
</dbReference>
<evidence type="ECO:0000256" key="1">
    <source>
        <dbReference type="SAM" id="Coils"/>
    </source>
</evidence>
<comment type="caution">
    <text evidence="4">The sequence shown here is derived from an EMBL/GenBank/DDBJ whole genome shotgun (WGS) entry which is preliminary data.</text>
</comment>
<evidence type="ECO:0000256" key="2">
    <source>
        <dbReference type="SAM" id="MobiDB-lite"/>
    </source>
</evidence>
<dbReference type="OrthoDB" id="2137849at2"/>
<evidence type="ECO:0000259" key="3">
    <source>
        <dbReference type="Pfam" id="PF20155"/>
    </source>
</evidence>
<accession>A0A0R2CXH1</accession>
<organism evidence="4 5">
    <name type="scientific">Liquorilactobacillus aquaticus DSM 21051</name>
    <dbReference type="NCBI Taxonomy" id="1423725"/>
    <lineage>
        <taxon>Bacteria</taxon>
        <taxon>Bacillati</taxon>
        <taxon>Bacillota</taxon>
        <taxon>Bacilli</taxon>
        <taxon>Lactobacillales</taxon>
        <taxon>Lactobacillaceae</taxon>
        <taxon>Liquorilactobacillus</taxon>
    </lineage>
</organism>
<name>A0A0R2CXH1_9LACO</name>
<gene>
    <name evidence="4" type="ORF">FC19_GL001435</name>
</gene>
<evidence type="ECO:0000313" key="5">
    <source>
        <dbReference type="Proteomes" id="UP000051015"/>
    </source>
</evidence>
<dbReference type="Gene3D" id="1.20.120.20">
    <property type="entry name" value="Apolipoprotein"/>
    <property type="match status" value="1"/>
</dbReference>
<feature type="region of interest" description="Disordered" evidence="2">
    <location>
        <begin position="156"/>
        <end position="175"/>
    </location>
</feature>
<dbReference type="EMBL" id="AYZD01000018">
    <property type="protein sequence ID" value="KRM95954.1"/>
    <property type="molecule type" value="Genomic_DNA"/>
</dbReference>
<evidence type="ECO:0000313" key="4">
    <source>
        <dbReference type="EMBL" id="KRM95954.1"/>
    </source>
</evidence>
<keyword evidence="5" id="KW-1185">Reference proteome</keyword>
<dbReference type="Proteomes" id="UP000051015">
    <property type="component" value="Unassembled WGS sequence"/>
</dbReference>
<dbReference type="Gene3D" id="1.10.287.1490">
    <property type="match status" value="1"/>
</dbReference>
<sequence length="1377" mass="149913">MTANVQYEMATRVAINTVSAVGSLKGLKDAVSAATNAWKAQETALKSSGDAIGAAQTRFNGLGDVIDRQKAKINELKSRQNGLDKTTQEGAESYLKLQKQIDSSTKQLASLEAQQTRAKSSMTYYASGLADLQKGYRQSNELSKSFVERLQAEGKAEEANRAKMSGLKQSLSNLSSQYSKQQEELKRVASESGATSDAYKRQQVRLNETGTAMAKTKTEMNELRESMNKKPSSFMDGIKGRLTDVNEKAEKTSHLFGTILGAHLVANGITNVLASVQAHFSELKDAVVEYDNKQQVMASTWDTLTGSHGKGQQMVDISNHLSAAYNQSINVVDELDQQFYHVFDNAPRTETLTKSILTMSDTLGLSADNTKRLGTNFTHMLSSSKMQLGDFNMIQDQLPMYGEKLLEYEREKQKNHKLTMSQLRDEMSAGKVSADDAETVMNELGKKYQSASENLMKTGPGMVRSIKTQSPALLDALYEPIRKMKNPFIGQISHWIQDSDTKKEFKAVGDAFQMQINDIITAFAGNSKKVNLGDGLTKGLFNLQTGIDKLGATIVAHKDQIKELFSSMKTASKTSFSVLVQTLKDLEPVLQIVGQLASDHPKTFAAIAANGLLASKAISGLAIAFKGLDVMKGTASTLGGIAKRLVFKPKIDGATGKKELSLFAKGVKGIALGVGKGLKWTASIVTKGAQLAMTGLLKTAKITGSGIKLAFNFLKANPFILIVTAIAAVIAALVELYKHNAKFRAFVNSLIKAAQNAWKNVTKFFKVLWKDSIGAIENMYKGVTGWLGNMKKGMEKHASEAWKNTKSAFSDGWNNVKNWTSDGASKISSGFSNMKKWTIGHAKDMWSSHKGTFKDGYSVLQNYTQTWHDVMTGKWGKVGSDLKNVANSINKFMRDVFTGMYNKLNDLTGGRLGDVLNTFKSIFGKIHDVVSGAIDKVHHAFTGIVRGVLKPFNSMLSGLKKGINWVLDKVGADKIGASWSVPMPSYATGTKDTHQGGLAMVNDAPGTNYREMFHLPTGEIGMFPKDRNIIVPLPKGTSVLDGDRSASLAKMLGVPAYKSGIGSFFSSMWNKGKDILDDVDKILAHPIDFMEGVFKKFTNGISSKAGMASDIITHFPGTVAKSAVKWVKKMFEDMGDSGNPGGSGVTRWKDTIKKAAAKMHVDLSGAGMNAVLHRIAQESNGNPTVTNNWDSNAKAGTPSKGLLQYIQPTLSSWVPKGVKANLASGWSQLTALFNDSNWLSDISVKGGWGPTGHKRMANGGIVSTNQMIEVAEGNKKEMVIPMVGQSSRAWSLLKEVIDNYADGQLNSQNVVSKMSDQKDEQVEKLKNKVEDVSVKFDQLLSLMKQQIDATKGIGTFDQQAKYRQQGLDQSMSDMQAI</sequence>
<protein>
    <submittedName>
        <fullName evidence="4">Phage tail tape mesure</fullName>
    </submittedName>
</protein>
<dbReference type="PATRIC" id="fig|1423725.3.peg.1476"/>
<feature type="coiled-coil region" evidence="1">
    <location>
        <begin position="1315"/>
        <end position="1342"/>
    </location>
</feature>
<feature type="domain" description="Tape measure protein N-terminal" evidence="3">
    <location>
        <begin position="288"/>
        <end position="471"/>
    </location>
</feature>
<dbReference type="CDD" id="cd13402">
    <property type="entry name" value="LT_TF-like"/>
    <property type="match status" value="1"/>
</dbReference>
<feature type="coiled-coil region" evidence="1">
    <location>
        <begin position="66"/>
        <end position="114"/>
    </location>
</feature>
<keyword evidence="1" id="KW-0175">Coiled coil</keyword>
<dbReference type="InterPro" id="IPR013491">
    <property type="entry name" value="Tape_meas_N"/>
</dbReference>